<keyword evidence="2" id="KW-1133">Transmembrane helix</keyword>
<dbReference type="InterPro" id="IPR031517">
    <property type="entry name" value="RHEX-like"/>
</dbReference>
<keyword evidence="2" id="KW-0812">Transmembrane</keyword>
<evidence type="ECO:0000256" key="2">
    <source>
        <dbReference type="SAM" id="Phobius"/>
    </source>
</evidence>
<keyword evidence="4" id="KW-1185">Reference proteome</keyword>
<protein>
    <submittedName>
        <fullName evidence="3">Regulator of hemoglobinization and erythroid cell expansion</fullName>
    </submittedName>
</protein>
<dbReference type="GO" id="GO:0005128">
    <property type="term" value="F:erythropoietin receptor binding"/>
    <property type="evidence" value="ECO:0007669"/>
    <property type="project" value="Ensembl"/>
</dbReference>
<dbReference type="Pfam" id="PF15763">
    <property type="entry name" value="DUF4692"/>
    <property type="match status" value="1"/>
</dbReference>
<dbReference type="GeneTree" id="ENSGT00390000004770"/>
<dbReference type="AlphaFoldDB" id="H0WK66"/>
<accession>H0WK66</accession>
<organism evidence="3 4">
    <name type="scientific">Otolemur garnettii</name>
    <name type="common">Small-eared galago</name>
    <name type="synonym">Garnett's greater bushbaby</name>
    <dbReference type="NCBI Taxonomy" id="30611"/>
    <lineage>
        <taxon>Eukaryota</taxon>
        <taxon>Metazoa</taxon>
        <taxon>Chordata</taxon>
        <taxon>Craniata</taxon>
        <taxon>Vertebrata</taxon>
        <taxon>Euteleostomi</taxon>
        <taxon>Mammalia</taxon>
        <taxon>Eutheria</taxon>
        <taxon>Euarchontoglires</taxon>
        <taxon>Primates</taxon>
        <taxon>Strepsirrhini</taxon>
        <taxon>Lorisiformes</taxon>
        <taxon>Galagidae</taxon>
        <taxon>Otolemur</taxon>
    </lineage>
</organism>
<evidence type="ECO:0000256" key="1">
    <source>
        <dbReference type="SAM" id="MobiDB-lite"/>
    </source>
</evidence>
<reference evidence="3" key="2">
    <citation type="submission" date="2025-08" db="UniProtKB">
        <authorList>
            <consortium name="Ensembl"/>
        </authorList>
    </citation>
    <scope>IDENTIFICATION</scope>
</reference>
<dbReference type="EMBL" id="AAQR03088834">
    <property type="status" value="NOT_ANNOTATED_CDS"/>
    <property type="molecule type" value="Genomic_DNA"/>
</dbReference>
<reference evidence="4" key="1">
    <citation type="submission" date="2011-03" db="EMBL/GenBank/DDBJ databases">
        <title>Version 3 of the genome sequence of Otolemur garnettii (Bushbaby).</title>
        <authorList>
            <consortium name="The Broad Institute Genome Sequencing Platform"/>
            <person name="Di Palma F."/>
            <person name="Johnson J."/>
            <person name="Lander E.S."/>
            <person name="Lindblad-Toh K."/>
            <person name="Jaffe D.B."/>
            <person name="Gnerre S."/>
            <person name="MacCallum I."/>
            <person name="Przybylski D."/>
            <person name="Ribeiro F.J."/>
            <person name="Burton J.N."/>
            <person name="Walker B.J."/>
            <person name="Sharpe T."/>
            <person name="Hall G."/>
        </authorList>
    </citation>
    <scope>NUCLEOTIDE SEQUENCE [LARGE SCALE GENOMIC DNA]</scope>
</reference>
<dbReference type="STRING" id="30611.ENSOGAP00000001937"/>
<evidence type="ECO:0000313" key="3">
    <source>
        <dbReference type="Ensembl" id="ENSOGAP00000001937.2"/>
    </source>
</evidence>
<feature type="region of interest" description="Disordered" evidence="1">
    <location>
        <begin position="92"/>
        <end position="112"/>
    </location>
</feature>
<dbReference type="FunCoup" id="H0WK66">
    <property type="interactions" value="337"/>
</dbReference>
<dbReference type="EMBL" id="AAQR03088835">
    <property type="status" value="NOT_ANNOTATED_CDS"/>
    <property type="molecule type" value="Genomic_DNA"/>
</dbReference>
<keyword evidence="2" id="KW-0472">Membrane</keyword>
<dbReference type="eggNOG" id="ENOG502T2N6">
    <property type="taxonomic scope" value="Eukaryota"/>
</dbReference>
<feature type="transmembrane region" description="Helical" evidence="2">
    <location>
        <begin position="12"/>
        <end position="33"/>
    </location>
</feature>
<dbReference type="Ensembl" id="ENSOGAT00000002168.2">
    <property type="protein sequence ID" value="ENSOGAP00000001937.2"/>
    <property type="gene ID" value="ENSOGAG00000002165.2"/>
</dbReference>
<dbReference type="HOGENOM" id="CLU_110294_1_0_1"/>
<reference evidence="3" key="3">
    <citation type="submission" date="2025-09" db="UniProtKB">
        <authorList>
            <consortium name="Ensembl"/>
        </authorList>
    </citation>
    <scope>IDENTIFICATION</scope>
</reference>
<dbReference type="GO" id="GO:0005886">
    <property type="term" value="C:plasma membrane"/>
    <property type="evidence" value="ECO:0007669"/>
    <property type="project" value="Ensembl"/>
</dbReference>
<feature type="compositionally biased region" description="Low complexity" evidence="1">
    <location>
        <begin position="95"/>
        <end position="105"/>
    </location>
</feature>
<name>H0WK66_OTOGA</name>
<dbReference type="PANTHER" id="PTHR38491:SF1">
    <property type="entry name" value="REGULATOR OF HEMOGLOBINIZATION AND ERYTHROID CELL EXPANSION PROTEIN"/>
    <property type="match status" value="1"/>
</dbReference>
<dbReference type="InParanoid" id="H0WK66"/>
<dbReference type="Proteomes" id="UP000005225">
    <property type="component" value="Unassembled WGS sequence"/>
</dbReference>
<proteinExistence type="predicted"/>
<dbReference type="GO" id="GO:0038162">
    <property type="term" value="P:erythropoietin-mediated signaling pathway"/>
    <property type="evidence" value="ECO:0007669"/>
    <property type="project" value="Ensembl"/>
</dbReference>
<dbReference type="OMA" id="HKPNFWT"/>
<dbReference type="PANTHER" id="PTHR38491">
    <property type="entry name" value="REGULATOR OF HEMOGLOBINIZATION AND ERYTHROID CELL EXPANSION PROTEIN"/>
    <property type="match status" value="1"/>
</dbReference>
<evidence type="ECO:0000313" key="4">
    <source>
        <dbReference type="Proteomes" id="UP000005225"/>
    </source>
</evidence>
<sequence>MLSEAMNLWQGIVIAAVTLFLQTCLLTAINYLLSRHMGFSSKESLTCSIHPSIHPSTNPHEHHPLVFLSQDSGSPAGLSFLCPSDFIFSDDSDTSSDSSDSSDSSPPVHQATKDVSYTQVVFSAPGGLKNDSARDYENTKEATDYVNVNPKSYTTSFWTFANPSVSEPVEYTQVAM</sequence>
<dbReference type="GO" id="GO:0045648">
    <property type="term" value="P:positive regulation of erythrocyte differentiation"/>
    <property type="evidence" value="ECO:0007669"/>
    <property type="project" value="Ensembl"/>
</dbReference>